<protein>
    <submittedName>
        <fullName evidence="1">Uncharacterized protein</fullName>
    </submittedName>
</protein>
<gene>
    <name evidence="1" type="ORF">X975_13594</name>
</gene>
<accession>A0A087UTL4</accession>
<proteinExistence type="predicted"/>
<feature type="non-terminal residue" evidence="1">
    <location>
        <position position="80"/>
    </location>
</feature>
<evidence type="ECO:0000313" key="1">
    <source>
        <dbReference type="EMBL" id="KFM80703.1"/>
    </source>
</evidence>
<name>A0A087UTL4_STEMI</name>
<evidence type="ECO:0000313" key="2">
    <source>
        <dbReference type="Proteomes" id="UP000054359"/>
    </source>
</evidence>
<dbReference type="Proteomes" id="UP000054359">
    <property type="component" value="Unassembled WGS sequence"/>
</dbReference>
<reference evidence="1 2" key="1">
    <citation type="submission" date="2013-11" db="EMBL/GenBank/DDBJ databases">
        <title>Genome sequencing of Stegodyphus mimosarum.</title>
        <authorList>
            <person name="Bechsgaard J."/>
        </authorList>
    </citation>
    <scope>NUCLEOTIDE SEQUENCE [LARGE SCALE GENOMIC DNA]</scope>
</reference>
<dbReference type="AlphaFoldDB" id="A0A087UTL4"/>
<organism evidence="1 2">
    <name type="scientific">Stegodyphus mimosarum</name>
    <name type="common">African social velvet spider</name>
    <dbReference type="NCBI Taxonomy" id="407821"/>
    <lineage>
        <taxon>Eukaryota</taxon>
        <taxon>Metazoa</taxon>
        <taxon>Ecdysozoa</taxon>
        <taxon>Arthropoda</taxon>
        <taxon>Chelicerata</taxon>
        <taxon>Arachnida</taxon>
        <taxon>Araneae</taxon>
        <taxon>Araneomorphae</taxon>
        <taxon>Entelegynae</taxon>
        <taxon>Eresoidea</taxon>
        <taxon>Eresidae</taxon>
        <taxon>Stegodyphus</taxon>
    </lineage>
</organism>
<sequence>MAAMFVCAALGALQSQSILRLFLKPALGFGYRGRGEILFQLRLLRRTHSLCKESIDWKGCLTRFDSGFRFLVRLKNANEL</sequence>
<dbReference type="EMBL" id="KK121548">
    <property type="protein sequence ID" value="KFM80703.1"/>
    <property type="molecule type" value="Genomic_DNA"/>
</dbReference>
<keyword evidence="2" id="KW-1185">Reference proteome</keyword>